<keyword evidence="2" id="KW-0732">Signal</keyword>
<name>A0A7M7MXK1_STRPU</name>
<keyword evidence="8" id="KW-0472">Membrane</keyword>
<keyword evidence="1" id="KW-0053">Apoptosis</keyword>
<protein>
    <recommendedName>
        <fullName evidence="9">TNFR-Cys domain-containing protein</fullName>
    </recommendedName>
</protein>
<dbReference type="SUPFAM" id="SSF47986">
    <property type="entry name" value="DEATH domain"/>
    <property type="match status" value="1"/>
</dbReference>
<feature type="transmembrane region" description="Helical" evidence="8">
    <location>
        <begin position="24"/>
        <end position="45"/>
    </location>
</feature>
<keyword evidence="3" id="KW-0677">Repeat</keyword>
<dbReference type="InParanoid" id="A0A7M7MXK1"/>
<feature type="repeat" description="TNFR-Cys" evidence="6">
    <location>
        <begin position="96"/>
        <end position="138"/>
    </location>
</feature>
<evidence type="ECO:0000256" key="2">
    <source>
        <dbReference type="ARBA" id="ARBA00022729"/>
    </source>
</evidence>
<dbReference type="InterPro" id="IPR001368">
    <property type="entry name" value="TNFR/NGFR_Cys_rich_reg"/>
</dbReference>
<comment type="caution">
    <text evidence="6">Lacks conserved residue(s) required for the propagation of feature annotation.</text>
</comment>
<feature type="domain" description="TNFR-Cys" evidence="9">
    <location>
        <begin position="96"/>
        <end position="138"/>
    </location>
</feature>
<feature type="disulfide bond" evidence="6">
    <location>
        <begin position="159"/>
        <end position="177"/>
    </location>
</feature>
<accession>A0A7M7MXK1</accession>
<evidence type="ECO:0000256" key="4">
    <source>
        <dbReference type="ARBA" id="ARBA00023157"/>
    </source>
</evidence>
<dbReference type="RefSeq" id="XP_030828035.1">
    <property type="nucleotide sequence ID" value="XM_030972175.1"/>
</dbReference>
<feature type="region of interest" description="Disordered" evidence="7">
    <location>
        <begin position="325"/>
        <end position="375"/>
    </location>
</feature>
<dbReference type="PANTHER" id="PTHR46605:SF2">
    <property type="entry name" value="TNFR-CYS DOMAIN-CONTAINING PROTEIN"/>
    <property type="match status" value="1"/>
</dbReference>
<feature type="disulfide bond" evidence="6">
    <location>
        <begin position="156"/>
        <end position="169"/>
    </location>
</feature>
<keyword evidence="11" id="KW-1185">Reference proteome</keyword>
<dbReference type="OMA" id="PRNTNCE"/>
<dbReference type="GO" id="GO:0007165">
    <property type="term" value="P:signal transduction"/>
    <property type="evidence" value="ECO:0007669"/>
    <property type="project" value="InterPro"/>
</dbReference>
<organism evidence="10 11">
    <name type="scientific">Strongylocentrotus purpuratus</name>
    <name type="common">Purple sea urchin</name>
    <dbReference type="NCBI Taxonomy" id="7668"/>
    <lineage>
        <taxon>Eukaryota</taxon>
        <taxon>Metazoa</taxon>
        <taxon>Echinodermata</taxon>
        <taxon>Eleutherozoa</taxon>
        <taxon>Echinozoa</taxon>
        <taxon>Echinoidea</taxon>
        <taxon>Euechinoidea</taxon>
        <taxon>Echinacea</taxon>
        <taxon>Camarodonta</taxon>
        <taxon>Echinidea</taxon>
        <taxon>Strongylocentrotidae</taxon>
        <taxon>Strongylocentrotus</taxon>
    </lineage>
</organism>
<dbReference type="Gene3D" id="2.10.50.10">
    <property type="entry name" value="Tumor Necrosis Factor Receptor, subunit A, domain 2"/>
    <property type="match status" value="2"/>
</dbReference>
<reference evidence="10" key="2">
    <citation type="submission" date="2021-01" db="UniProtKB">
        <authorList>
            <consortium name="EnsemblMetazoa"/>
        </authorList>
    </citation>
    <scope>IDENTIFICATION</scope>
</reference>
<dbReference type="GO" id="GO:0006915">
    <property type="term" value="P:apoptotic process"/>
    <property type="evidence" value="ECO:0007669"/>
    <property type="project" value="UniProtKB-KW"/>
</dbReference>
<evidence type="ECO:0000256" key="5">
    <source>
        <dbReference type="ARBA" id="ARBA00023180"/>
    </source>
</evidence>
<feature type="repeat" description="TNFR-Cys" evidence="6">
    <location>
        <begin position="139"/>
        <end position="177"/>
    </location>
</feature>
<dbReference type="PANTHER" id="PTHR46605">
    <property type="entry name" value="TUMOR NECROSIS FACTOR RECEPTOR"/>
    <property type="match status" value="1"/>
</dbReference>
<dbReference type="InterPro" id="IPR011029">
    <property type="entry name" value="DEATH-like_dom_sf"/>
</dbReference>
<keyword evidence="5" id="KW-0325">Glycoprotein</keyword>
<feature type="transmembrane region" description="Helical" evidence="8">
    <location>
        <begin position="228"/>
        <end position="249"/>
    </location>
</feature>
<sequence length="465" mass="49424">MTCDCSSAPKMLTTLQHQRTSCVLYMYVCFAAIGFFLVLCIAPSARAQSCTLPDCFVNGTNEIQCISCPVGFGVEVKDRELMLCSNSPPRNTNCEPCIAGVNFSDTNDLGSQCSECLVCHSTKEVETKECTATSDRECTCSEQYYYNVGLRSCFPCRTCGEDEQETIQCTPTVNRECGRRIAPPVITTSVPPTANQTVSTSTVSTDPPDETGMSTKAETGGKPSSTGVIVAIVIGVVVVVVAIIVLVLVRIRLIKCPGDICTGGEGRGDIPLTLNCCIGVQTNKYNNPNVSTVSTPGNTQYNLVPIDPEVRPIGAIGGLPNGDVVRQPNGAVDGQPNGDVSRPPNGAIGGLPNGDVGRQHSATSSTTEETEHQQSVEDALFSAEIRERVIRALDANDGLMRNAHMLASKNFSRGTYNLQATNTPASDVLDMWVERGKTKAALTAALRAMGRDDVADICEEDSAGS</sequence>
<dbReference type="Gene3D" id="1.10.533.10">
    <property type="entry name" value="Death Domain, Fas"/>
    <property type="match status" value="1"/>
</dbReference>
<evidence type="ECO:0000313" key="10">
    <source>
        <dbReference type="EnsemblMetazoa" id="XP_030828035"/>
    </source>
</evidence>
<dbReference type="GeneID" id="100893592"/>
<dbReference type="Pfam" id="PF00531">
    <property type="entry name" value="Death"/>
    <property type="match status" value="1"/>
</dbReference>
<keyword evidence="8" id="KW-1133">Transmembrane helix</keyword>
<dbReference type="InterPro" id="IPR000488">
    <property type="entry name" value="Death_dom"/>
</dbReference>
<dbReference type="AlphaFoldDB" id="A0A7M7MXK1"/>
<dbReference type="KEGG" id="spu:100893592"/>
<dbReference type="EnsemblMetazoa" id="XM_030972175">
    <property type="protein sequence ID" value="XP_030828035"/>
    <property type="gene ID" value="LOC100893592"/>
</dbReference>
<dbReference type="PROSITE" id="PS50050">
    <property type="entry name" value="TNFR_NGFR_2"/>
    <property type="match status" value="2"/>
</dbReference>
<feature type="domain" description="TNFR-Cys" evidence="9">
    <location>
        <begin position="139"/>
        <end position="177"/>
    </location>
</feature>
<dbReference type="SMART" id="SM00208">
    <property type="entry name" value="TNFR"/>
    <property type="match status" value="2"/>
</dbReference>
<evidence type="ECO:0000256" key="3">
    <source>
        <dbReference type="ARBA" id="ARBA00022737"/>
    </source>
</evidence>
<dbReference type="Proteomes" id="UP000007110">
    <property type="component" value="Unassembled WGS sequence"/>
</dbReference>
<reference evidence="11" key="1">
    <citation type="submission" date="2015-02" db="EMBL/GenBank/DDBJ databases">
        <title>Genome sequencing for Strongylocentrotus purpuratus.</title>
        <authorList>
            <person name="Murali S."/>
            <person name="Liu Y."/>
            <person name="Vee V."/>
            <person name="English A."/>
            <person name="Wang M."/>
            <person name="Skinner E."/>
            <person name="Han Y."/>
            <person name="Muzny D.M."/>
            <person name="Worley K.C."/>
            <person name="Gibbs R.A."/>
        </authorList>
    </citation>
    <scope>NUCLEOTIDE SEQUENCE</scope>
</reference>
<dbReference type="OrthoDB" id="9423210at2759"/>
<keyword evidence="4 6" id="KW-1015">Disulfide bond</keyword>
<evidence type="ECO:0000313" key="11">
    <source>
        <dbReference type="Proteomes" id="UP000007110"/>
    </source>
</evidence>
<dbReference type="InterPro" id="IPR052302">
    <property type="entry name" value="Neurotrophin_rcpt-DD"/>
</dbReference>
<evidence type="ECO:0000259" key="9">
    <source>
        <dbReference type="PROSITE" id="PS50050"/>
    </source>
</evidence>
<evidence type="ECO:0000256" key="1">
    <source>
        <dbReference type="ARBA" id="ARBA00022703"/>
    </source>
</evidence>
<keyword evidence="8" id="KW-0812">Transmembrane</keyword>
<feature type="region of interest" description="Disordered" evidence="7">
    <location>
        <begin position="188"/>
        <end position="220"/>
    </location>
</feature>
<proteinExistence type="predicted"/>
<evidence type="ECO:0000256" key="8">
    <source>
        <dbReference type="SAM" id="Phobius"/>
    </source>
</evidence>
<evidence type="ECO:0000256" key="6">
    <source>
        <dbReference type="PROSITE-ProRule" id="PRU00206"/>
    </source>
</evidence>
<dbReference type="Pfam" id="PF00020">
    <property type="entry name" value="TNFR_c6"/>
    <property type="match status" value="1"/>
</dbReference>
<evidence type="ECO:0000256" key="7">
    <source>
        <dbReference type="SAM" id="MobiDB-lite"/>
    </source>
</evidence>
<dbReference type="SUPFAM" id="SSF57586">
    <property type="entry name" value="TNF receptor-like"/>
    <property type="match status" value="1"/>
</dbReference>